<gene>
    <name evidence="1" type="ORF">PFICI_14842</name>
</gene>
<sequence length="685" mass="76943">MAENQTPGRALSPDEAWRANIDEIDSALHKLPTRPYAAYIQAAHGAGKSTSLLLYAMSAIIKANPNARIVYVIDSGFEMPIIINYLERHAMEDYGGACVGDFDPEMVLTICTYEQYIDNSVRRQWVPDEHCPIVVLSDVPLRPSVHAEVFFTLLMEQVTKDSGNGMSCMFLAAQFSRRTIDLLRNVFQDDLAIVQVPDINPEVKMILMGVDDVKKQIAARQRDQPESSVVILSVPRPSEFAMGKQHELNPTKDSPQDIVDGNYDAIATTCAAPSFPMPNVGVVVSSGTHELKLWDTRSSQIVTMTKLISMTDFDRQKSWLIKAGNTDQTEFYCLSSESHIKKSRALDDPWSPAFNEDIMWTMLTLCSLNSKVFDMKIRTIPDCFAVHEVMRRLVVMKCIQDSGSGYYPVTSKGRFALELRSKYAHHDLDIHTAMLLARTRNKNLPTNVRRVMIRLAFIIMCGVGSAYSCLRENVPTHRILEGIQQHCEGVGLDQAGKGPVWIILGLYLKAMETGEAVREEPYMFCGTEFSLRLDFVRDVHAHVHEFEALVNIDRIDTAEEVHMTMLSASEVVKVEEQLVLCYASRVMCIATKTDAVYDAASNQPLEYDDDELLDIGKLTRNPVNRDLGAIFAIYLDLVQVSKVPSGRRVLNAKNLIYIPQHVFQIFGQTHGTEWPKAIATSYPLH</sequence>
<dbReference type="InParanoid" id="W3WJD5"/>
<reference evidence="2" key="1">
    <citation type="journal article" date="2015" name="BMC Genomics">
        <title>Genomic and transcriptomic analysis of the endophytic fungus Pestalotiopsis fici reveals its lifestyle and high potential for synthesis of natural products.</title>
        <authorList>
            <person name="Wang X."/>
            <person name="Zhang X."/>
            <person name="Liu L."/>
            <person name="Xiang M."/>
            <person name="Wang W."/>
            <person name="Sun X."/>
            <person name="Che Y."/>
            <person name="Guo L."/>
            <person name="Liu G."/>
            <person name="Guo L."/>
            <person name="Wang C."/>
            <person name="Yin W.B."/>
            <person name="Stadler M."/>
            <person name="Zhang X."/>
            <person name="Liu X."/>
        </authorList>
    </citation>
    <scope>NUCLEOTIDE SEQUENCE [LARGE SCALE GENOMIC DNA]</scope>
    <source>
        <strain evidence="2">W106-1 / CGMCC3.15140</strain>
    </source>
</reference>
<dbReference type="GeneID" id="19279855"/>
<dbReference type="OrthoDB" id="4758810at2759"/>
<dbReference type="AlphaFoldDB" id="W3WJD5"/>
<dbReference type="EMBL" id="KI912122">
    <property type="protein sequence ID" value="ETS73237.1"/>
    <property type="molecule type" value="Genomic_DNA"/>
</dbReference>
<name>W3WJD5_PESFW</name>
<dbReference type="eggNOG" id="ENOG502TFAZ">
    <property type="taxonomic scope" value="Eukaryota"/>
</dbReference>
<organism evidence="1 2">
    <name type="scientific">Pestalotiopsis fici (strain W106-1 / CGMCC3.15140)</name>
    <dbReference type="NCBI Taxonomy" id="1229662"/>
    <lineage>
        <taxon>Eukaryota</taxon>
        <taxon>Fungi</taxon>
        <taxon>Dikarya</taxon>
        <taxon>Ascomycota</taxon>
        <taxon>Pezizomycotina</taxon>
        <taxon>Sordariomycetes</taxon>
        <taxon>Xylariomycetidae</taxon>
        <taxon>Amphisphaeriales</taxon>
        <taxon>Sporocadaceae</taxon>
        <taxon>Pestalotiopsis</taxon>
    </lineage>
</organism>
<dbReference type="RefSeq" id="XP_007841614.1">
    <property type="nucleotide sequence ID" value="XM_007843423.1"/>
</dbReference>
<accession>W3WJD5</accession>
<evidence type="ECO:0000313" key="2">
    <source>
        <dbReference type="Proteomes" id="UP000030651"/>
    </source>
</evidence>
<proteinExistence type="predicted"/>
<dbReference type="Proteomes" id="UP000030651">
    <property type="component" value="Unassembled WGS sequence"/>
</dbReference>
<keyword evidence="2" id="KW-1185">Reference proteome</keyword>
<dbReference type="KEGG" id="pfy:PFICI_14842"/>
<evidence type="ECO:0000313" key="1">
    <source>
        <dbReference type="EMBL" id="ETS73237.1"/>
    </source>
</evidence>
<dbReference type="HOGENOM" id="CLU_409390_0_0_1"/>
<dbReference type="OMA" id="THELKLW"/>
<protein>
    <submittedName>
        <fullName evidence="1">Uncharacterized protein</fullName>
    </submittedName>
</protein>